<dbReference type="GO" id="GO:0016462">
    <property type="term" value="F:pyrophosphatase activity"/>
    <property type="evidence" value="ECO:0007669"/>
    <property type="project" value="TreeGrafter"/>
</dbReference>
<gene>
    <name evidence="2" type="ORF">GJU39_04005</name>
</gene>
<dbReference type="PANTHER" id="PTHR30005:SF0">
    <property type="entry name" value="RETROGRADE REGULATION PROTEIN 2"/>
    <property type="match status" value="1"/>
</dbReference>
<dbReference type="EMBL" id="WKKH01000004">
    <property type="protein sequence ID" value="MRX75243.1"/>
    <property type="molecule type" value="Genomic_DNA"/>
</dbReference>
<evidence type="ECO:0000259" key="1">
    <source>
        <dbReference type="Pfam" id="PF02541"/>
    </source>
</evidence>
<accession>A0A7K0FUG3</accession>
<dbReference type="AlphaFoldDB" id="A0A7K0FUG3"/>
<dbReference type="InterPro" id="IPR050273">
    <property type="entry name" value="GppA/Ppx_hydrolase"/>
</dbReference>
<dbReference type="CDD" id="cd24055">
    <property type="entry name" value="ASKHA_NBD_ChPPX-like"/>
    <property type="match status" value="1"/>
</dbReference>
<dbReference type="Proteomes" id="UP000487757">
    <property type="component" value="Unassembled WGS sequence"/>
</dbReference>
<dbReference type="PANTHER" id="PTHR30005">
    <property type="entry name" value="EXOPOLYPHOSPHATASE"/>
    <property type="match status" value="1"/>
</dbReference>
<dbReference type="Gene3D" id="3.30.420.40">
    <property type="match status" value="1"/>
</dbReference>
<protein>
    <submittedName>
        <fullName evidence="2">Exopolyphosphatase</fullName>
    </submittedName>
</protein>
<dbReference type="SUPFAM" id="SSF53067">
    <property type="entry name" value="Actin-like ATPase domain"/>
    <property type="match status" value="2"/>
</dbReference>
<dbReference type="Gene3D" id="3.30.420.150">
    <property type="entry name" value="Exopolyphosphatase. Domain 2"/>
    <property type="match status" value="1"/>
</dbReference>
<sequence length="307" mass="34085">MRIAVIDLGTNTFHLLIAETSGQDFKVLYKTNVPVKLGEGRINDNIIIPAAFERGISCLKNFKETIVGFQVERVKATATSAVRSAGNGKKFVAAVKELTEIEIEILSGEEEAALIYEGVKLSGAIEDLSLIMDIGGGSVEFILCDTEKLIWKKSYNIGAARLMQRFFKSDPISDQDKNEILVHIQEALTDLFDVCELHQPKTLIGSAGAFETFAELVSAEKNKMIDVATVKSYPFNFDEYIALSIKLINSTHQQRVEMPGIIPLRVDLIVIAALITNFVLGRLKINQLRLSTYDLKMGILANQIQRY</sequence>
<reference evidence="2 3" key="1">
    <citation type="submission" date="2019-11" db="EMBL/GenBank/DDBJ databases">
        <title>Pedobacter petrophilus genome.</title>
        <authorList>
            <person name="Feldbauer M.J."/>
            <person name="Newman J.D."/>
        </authorList>
    </citation>
    <scope>NUCLEOTIDE SEQUENCE [LARGE SCALE GENOMIC DNA]</scope>
    <source>
        <strain evidence="2 3">LMG 29686</strain>
    </source>
</reference>
<evidence type="ECO:0000313" key="2">
    <source>
        <dbReference type="EMBL" id="MRX75243.1"/>
    </source>
</evidence>
<keyword evidence="3" id="KW-1185">Reference proteome</keyword>
<dbReference type="InterPro" id="IPR003695">
    <property type="entry name" value="Ppx_GppA_N"/>
</dbReference>
<comment type="caution">
    <text evidence="2">The sequence shown here is derived from an EMBL/GenBank/DDBJ whole genome shotgun (WGS) entry which is preliminary data.</text>
</comment>
<organism evidence="2 3">
    <name type="scientific">Pedobacter petrophilus</name>
    <dbReference type="NCBI Taxonomy" id="1908241"/>
    <lineage>
        <taxon>Bacteria</taxon>
        <taxon>Pseudomonadati</taxon>
        <taxon>Bacteroidota</taxon>
        <taxon>Sphingobacteriia</taxon>
        <taxon>Sphingobacteriales</taxon>
        <taxon>Sphingobacteriaceae</taxon>
        <taxon>Pedobacter</taxon>
    </lineage>
</organism>
<name>A0A7K0FUG3_9SPHI</name>
<dbReference type="RefSeq" id="WP_154279404.1">
    <property type="nucleotide sequence ID" value="NZ_JBHUJQ010000001.1"/>
</dbReference>
<evidence type="ECO:0000313" key="3">
    <source>
        <dbReference type="Proteomes" id="UP000487757"/>
    </source>
</evidence>
<dbReference type="InterPro" id="IPR043129">
    <property type="entry name" value="ATPase_NBD"/>
</dbReference>
<dbReference type="Pfam" id="PF02541">
    <property type="entry name" value="Ppx-GppA"/>
    <property type="match status" value="1"/>
</dbReference>
<dbReference type="OrthoDB" id="9814545at2"/>
<proteinExistence type="predicted"/>
<feature type="domain" description="Ppx/GppA phosphatase N-terminal" evidence="1">
    <location>
        <begin position="17"/>
        <end position="304"/>
    </location>
</feature>